<dbReference type="InterPro" id="IPR000639">
    <property type="entry name" value="Epox_hydrolase-like"/>
</dbReference>
<proteinExistence type="predicted"/>
<protein>
    <submittedName>
        <fullName evidence="3">Alpha/beta hydrolase</fullName>
    </submittedName>
</protein>
<gene>
    <name evidence="3" type="ORF">E8P82_05555</name>
</gene>
<dbReference type="InterPro" id="IPR000073">
    <property type="entry name" value="AB_hydrolase_1"/>
</dbReference>
<reference evidence="3 4" key="1">
    <citation type="submission" date="2019-04" db="EMBL/GenBank/DDBJ databases">
        <authorList>
            <person name="Liu Q."/>
            <person name="Xin Y.-H."/>
        </authorList>
    </citation>
    <scope>NUCLEOTIDE SEQUENCE [LARGE SCALE GENOMIC DNA]</scope>
    <source>
        <strain evidence="3 4">AM23</strain>
    </source>
</reference>
<dbReference type="EMBL" id="SSWH01000004">
    <property type="protein sequence ID" value="THJ66932.1"/>
    <property type="molecule type" value="Genomic_DNA"/>
</dbReference>
<accession>A0A4S5E649</accession>
<evidence type="ECO:0000256" key="1">
    <source>
        <dbReference type="ARBA" id="ARBA00022801"/>
    </source>
</evidence>
<dbReference type="PANTHER" id="PTHR43798:SF31">
    <property type="entry name" value="AB HYDROLASE SUPERFAMILY PROTEIN YCLE"/>
    <property type="match status" value="1"/>
</dbReference>
<dbReference type="PANTHER" id="PTHR43798">
    <property type="entry name" value="MONOACYLGLYCEROL LIPASE"/>
    <property type="match status" value="1"/>
</dbReference>
<dbReference type="PRINTS" id="PR00111">
    <property type="entry name" value="ABHYDROLASE"/>
</dbReference>
<dbReference type="InterPro" id="IPR029058">
    <property type="entry name" value="AB_hydrolase_fold"/>
</dbReference>
<dbReference type="Gene3D" id="3.40.50.1820">
    <property type="entry name" value="alpha/beta hydrolase"/>
    <property type="match status" value="1"/>
</dbReference>
<organism evidence="3 4">
    <name type="scientific">Arthrobacter echini</name>
    <dbReference type="NCBI Taxonomy" id="1529066"/>
    <lineage>
        <taxon>Bacteria</taxon>
        <taxon>Bacillati</taxon>
        <taxon>Actinomycetota</taxon>
        <taxon>Actinomycetes</taxon>
        <taxon>Micrococcales</taxon>
        <taxon>Micrococcaceae</taxon>
        <taxon>Arthrobacter</taxon>
    </lineage>
</organism>
<name>A0A4S5E649_9MICC</name>
<dbReference type="Proteomes" id="UP000305233">
    <property type="component" value="Unassembled WGS sequence"/>
</dbReference>
<evidence type="ECO:0000313" key="4">
    <source>
        <dbReference type="Proteomes" id="UP000305233"/>
    </source>
</evidence>
<feature type="domain" description="AB hydrolase-1" evidence="2">
    <location>
        <begin position="28"/>
        <end position="270"/>
    </location>
</feature>
<dbReference type="Pfam" id="PF12697">
    <property type="entry name" value="Abhydrolase_6"/>
    <property type="match status" value="1"/>
</dbReference>
<dbReference type="AlphaFoldDB" id="A0A4S5E649"/>
<evidence type="ECO:0000313" key="3">
    <source>
        <dbReference type="EMBL" id="THJ66932.1"/>
    </source>
</evidence>
<keyword evidence="1 3" id="KW-0378">Hydrolase</keyword>
<dbReference type="OrthoDB" id="27092at2"/>
<sequence length="278" mass="29644">MDAQQLMVTAPDQAQLAVTRWPAPGPVIVFLHAGVADRRSWTLVADTLRGESLDLLAYDRRGYGDTPAAAPSSSFTHVDDLIHILDDLDLQKVLLVGNSMGGAVAIDTALLHPDRVSGLVLLGAGVSGMTDDDTAFDWEPDDASAPLLARADDAEATADDRIRALAHLWLDGPEAPEGRVSGSARDLFVEMNRRILAVGAPDSAGDAGVDAWTRLDEVSVPVLCTWGELDLPCDIPFYEETARRIGQEPGRVLPAVAHLPGLEQPALIAELVRNAARP</sequence>
<dbReference type="RefSeq" id="WP_136453526.1">
    <property type="nucleotide sequence ID" value="NZ_SSWH01000004.1"/>
</dbReference>
<dbReference type="SUPFAM" id="SSF53474">
    <property type="entry name" value="alpha/beta-Hydrolases"/>
    <property type="match status" value="1"/>
</dbReference>
<comment type="caution">
    <text evidence="3">The sequence shown here is derived from an EMBL/GenBank/DDBJ whole genome shotgun (WGS) entry which is preliminary data.</text>
</comment>
<evidence type="ECO:0000259" key="2">
    <source>
        <dbReference type="Pfam" id="PF12697"/>
    </source>
</evidence>
<keyword evidence="4" id="KW-1185">Reference proteome</keyword>
<dbReference type="InterPro" id="IPR050266">
    <property type="entry name" value="AB_hydrolase_sf"/>
</dbReference>
<dbReference type="GO" id="GO:0016787">
    <property type="term" value="F:hydrolase activity"/>
    <property type="evidence" value="ECO:0007669"/>
    <property type="project" value="UniProtKB-KW"/>
</dbReference>
<dbReference type="PRINTS" id="PR00412">
    <property type="entry name" value="EPOXHYDRLASE"/>
</dbReference>
<dbReference type="GO" id="GO:0016020">
    <property type="term" value="C:membrane"/>
    <property type="evidence" value="ECO:0007669"/>
    <property type="project" value="TreeGrafter"/>
</dbReference>